<feature type="compositionally biased region" description="Acidic residues" evidence="2">
    <location>
        <begin position="30"/>
        <end position="43"/>
    </location>
</feature>
<accession>A0A0K0G3T1</accession>
<evidence type="ECO:0000313" key="3">
    <source>
        <dbReference type="Proteomes" id="UP000035680"/>
    </source>
</evidence>
<dbReference type="Proteomes" id="UP000035680">
    <property type="component" value="Unassembled WGS sequence"/>
</dbReference>
<feature type="region of interest" description="Disordered" evidence="2">
    <location>
        <begin position="1"/>
        <end position="45"/>
    </location>
</feature>
<dbReference type="InterPro" id="IPR051066">
    <property type="entry name" value="Trans_reg/Corepressor"/>
</dbReference>
<evidence type="ECO:0000256" key="1">
    <source>
        <dbReference type="ARBA" id="ARBA00004123"/>
    </source>
</evidence>
<dbReference type="STRING" id="75913.A0A0K0G3T1"/>
<evidence type="ECO:0000313" key="4">
    <source>
        <dbReference type="WBParaSite" id="SVE_1938800.1"/>
    </source>
</evidence>
<name>A0A0K0G3T1_STRVS</name>
<dbReference type="SUPFAM" id="SSF46689">
    <property type="entry name" value="Homeodomain-like"/>
    <property type="match status" value="1"/>
</dbReference>
<dbReference type="PANTHER" id="PTHR16089">
    <property type="entry name" value="REST COREPRESSOR COREST PROTEIN-RELATED"/>
    <property type="match status" value="1"/>
</dbReference>
<feature type="compositionally biased region" description="Acidic residues" evidence="2">
    <location>
        <begin position="12"/>
        <end position="22"/>
    </location>
</feature>
<dbReference type="Gene3D" id="1.10.10.60">
    <property type="entry name" value="Homeodomain-like"/>
    <property type="match status" value="1"/>
</dbReference>
<keyword evidence="3" id="KW-1185">Reference proteome</keyword>
<proteinExistence type="predicted"/>
<organism evidence="3 4">
    <name type="scientific">Strongyloides venezuelensis</name>
    <name type="common">Threadworm</name>
    <dbReference type="NCBI Taxonomy" id="75913"/>
    <lineage>
        <taxon>Eukaryota</taxon>
        <taxon>Metazoa</taxon>
        <taxon>Ecdysozoa</taxon>
        <taxon>Nematoda</taxon>
        <taxon>Chromadorea</taxon>
        <taxon>Rhabditida</taxon>
        <taxon>Tylenchina</taxon>
        <taxon>Panagrolaimomorpha</taxon>
        <taxon>Strongyloidoidea</taxon>
        <taxon>Strongyloididae</taxon>
        <taxon>Strongyloides</taxon>
    </lineage>
</organism>
<dbReference type="WBParaSite" id="SVE_1938800.1">
    <property type="protein sequence ID" value="SVE_1938800.1"/>
    <property type="gene ID" value="SVE_1938800"/>
</dbReference>
<reference evidence="3" key="1">
    <citation type="submission" date="2014-07" db="EMBL/GenBank/DDBJ databases">
        <authorList>
            <person name="Martin A.A"/>
            <person name="De Silva N."/>
        </authorList>
    </citation>
    <scope>NUCLEOTIDE SEQUENCE</scope>
</reference>
<dbReference type="GO" id="GO:0003714">
    <property type="term" value="F:transcription corepressor activity"/>
    <property type="evidence" value="ECO:0007669"/>
    <property type="project" value="TreeGrafter"/>
</dbReference>
<dbReference type="GO" id="GO:0005667">
    <property type="term" value="C:transcription regulator complex"/>
    <property type="evidence" value="ECO:0007669"/>
    <property type="project" value="TreeGrafter"/>
</dbReference>
<dbReference type="PANTHER" id="PTHR16089:SF28">
    <property type="entry name" value="REST COREPRESSOR"/>
    <property type="match status" value="1"/>
</dbReference>
<dbReference type="InterPro" id="IPR009057">
    <property type="entry name" value="Homeodomain-like_sf"/>
</dbReference>
<sequence>MEENNTNGTSETDLEPIIESPDDVSKEPTVSDEEMEVDGEELGSDGINVNVKTRSRRKENNEPFLALDVYNGNKSGTNLLLQIKQEIRLGSQYQVDESLLRSLDIMYNNPKLRVEKKFEGEILWNPNDPKFDDKKTLNIIDNDRKYEIPLEKTLYKIQKMNFDYDKILEEIPVKEVKEEIWTPEEIIQFKYCFQRFGKQFHKYKVILTTKPTKAVIERYFNYKYFDKYRSSYSLNEPLSHVDMALKLVDKPFLIMQDEGECSNCKYKTKCFIKLVKEEDVLCEYCYNYKKYNGELPDGEKTRHISEESFNHDSLKIKVNGVRRKLLEVFKSNLSQNDENHLFPLSEKSPLQRHREFVQKHIEKRRFFDQFMVEYEKLWKIINRYKTYLEGEIKYPHFGTHFFHVVNRELLPSAGRWVEWESSMQECIFDLCQTFQFNIPLVERELRGLVSAEMLAEFIKFYPRRKL</sequence>
<dbReference type="GO" id="GO:0000118">
    <property type="term" value="C:histone deacetylase complex"/>
    <property type="evidence" value="ECO:0007669"/>
    <property type="project" value="TreeGrafter"/>
</dbReference>
<dbReference type="GO" id="GO:0006357">
    <property type="term" value="P:regulation of transcription by RNA polymerase II"/>
    <property type="evidence" value="ECO:0007669"/>
    <property type="project" value="TreeGrafter"/>
</dbReference>
<reference evidence="4" key="2">
    <citation type="submission" date="2015-08" db="UniProtKB">
        <authorList>
            <consortium name="WormBaseParasite"/>
        </authorList>
    </citation>
    <scope>IDENTIFICATION</scope>
</reference>
<comment type="subcellular location">
    <subcellularLocation>
        <location evidence="1">Nucleus</location>
    </subcellularLocation>
</comment>
<evidence type="ECO:0000256" key="2">
    <source>
        <dbReference type="SAM" id="MobiDB-lite"/>
    </source>
</evidence>
<protein>
    <submittedName>
        <fullName evidence="4">ELM2 domain-containing protein</fullName>
    </submittedName>
</protein>
<feature type="compositionally biased region" description="Polar residues" evidence="2">
    <location>
        <begin position="1"/>
        <end position="11"/>
    </location>
</feature>
<dbReference type="AlphaFoldDB" id="A0A0K0G3T1"/>